<feature type="region of interest" description="Disordered" evidence="2">
    <location>
        <begin position="122"/>
        <end position="228"/>
    </location>
</feature>
<organism evidence="4 5">
    <name type="scientific">Stephania cephalantha</name>
    <dbReference type="NCBI Taxonomy" id="152367"/>
    <lineage>
        <taxon>Eukaryota</taxon>
        <taxon>Viridiplantae</taxon>
        <taxon>Streptophyta</taxon>
        <taxon>Embryophyta</taxon>
        <taxon>Tracheophyta</taxon>
        <taxon>Spermatophyta</taxon>
        <taxon>Magnoliopsida</taxon>
        <taxon>Ranunculales</taxon>
        <taxon>Menispermaceae</taxon>
        <taxon>Menispermoideae</taxon>
        <taxon>Cissampelideae</taxon>
        <taxon>Stephania</taxon>
    </lineage>
</organism>
<keyword evidence="1" id="KW-0863">Zinc-finger</keyword>
<dbReference type="SUPFAM" id="SSF57756">
    <property type="entry name" value="Retrovirus zinc finger-like domains"/>
    <property type="match status" value="1"/>
</dbReference>
<keyword evidence="5" id="KW-1185">Reference proteome</keyword>
<feature type="domain" description="CCHC-type" evidence="3">
    <location>
        <begin position="229"/>
        <end position="244"/>
    </location>
</feature>
<dbReference type="EMBL" id="JBBNAG010000004">
    <property type="protein sequence ID" value="KAK9139715.1"/>
    <property type="molecule type" value="Genomic_DNA"/>
</dbReference>
<keyword evidence="1" id="KW-0479">Metal-binding</keyword>
<dbReference type="Gene3D" id="4.10.60.10">
    <property type="entry name" value="Zinc finger, CCHC-type"/>
    <property type="match status" value="1"/>
</dbReference>
<evidence type="ECO:0000256" key="2">
    <source>
        <dbReference type="SAM" id="MobiDB-lite"/>
    </source>
</evidence>
<feature type="compositionally biased region" description="Low complexity" evidence="2">
    <location>
        <begin position="181"/>
        <end position="193"/>
    </location>
</feature>
<accession>A0AAP0JU48</accession>
<dbReference type="InterPro" id="IPR036875">
    <property type="entry name" value="Znf_CCHC_sf"/>
</dbReference>
<proteinExistence type="predicted"/>
<dbReference type="Proteomes" id="UP001419268">
    <property type="component" value="Unassembled WGS sequence"/>
</dbReference>
<dbReference type="InterPro" id="IPR005162">
    <property type="entry name" value="Retrotrans_gag_dom"/>
</dbReference>
<sequence>MFGGVAWWLRRGSPRTRAEFKERFNQKYFPLSVKNMKRTEFQNIRQATDETVMQYMGRYLRLMDYAGGIADTDADQAYHFMNGLVSEFGHMVMTTAPGTLHEAYERSMASETFLSMCTGTVVAAPPPSQSHVRPGDDKMRKRPRQWRSRDRAQSVGSVASPPITTRTATIPSALVRSYDNTPQQSTQSGPQQQYRGARQGMALRARRWSKRRYGRGHSVPSGSGSQRTCWECGQPGHFASSCPRLIRWQHQQS</sequence>
<dbReference type="Pfam" id="PF00098">
    <property type="entry name" value="zf-CCHC"/>
    <property type="match status" value="1"/>
</dbReference>
<evidence type="ECO:0000313" key="5">
    <source>
        <dbReference type="Proteomes" id="UP001419268"/>
    </source>
</evidence>
<evidence type="ECO:0000259" key="3">
    <source>
        <dbReference type="PROSITE" id="PS50158"/>
    </source>
</evidence>
<keyword evidence="1" id="KW-0862">Zinc</keyword>
<name>A0AAP0JU48_9MAGN</name>
<evidence type="ECO:0000256" key="1">
    <source>
        <dbReference type="PROSITE-ProRule" id="PRU00047"/>
    </source>
</evidence>
<feature type="compositionally biased region" description="Polar residues" evidence="2">
    <location>
        <begin position="154"/>
        <end position="170"/>
    </location>
</feature>
<dbReference type="Pfam" id="PF03732">
    <property type="entry name" value="Retrotrans_gag"/>
    <property type="match status" value="1"/>
</dbReference>
<gene>
    <name evidence="4" type="ORF">Scep_009396</name>
</gene>
<dbReference type="SMART" id="SM00343">
    <property type="entry name" value="ZnF_C2HC"/>
    <property type="match status" value="1"/>
</dbReference>
<dbReference type="GO" id="GO:0003676">
    <property type="term" value="F:nucleic acid binding"/>
    <property type="evidence" value="ECO:0007669"/>
    <property type="project" value="InterPro"/>
</dbReference>
<reference evidence="4 5" key="1">
    <citation type="submission" date="2024-01" db="EMBL/GenBank/DDBJ databases">
        <title>Genome assemblies of Stephania.</title>
        <authorList>
            <person name="Yang L."/>
        </authorList>
    </citation>
    <scope>NUCLEOTIDE SEQUENCE [LARGE SCALE GENOMIC DNA]</scope>
    <source>
        <strain evidence="4">JXDWG</strain>
        <tissue evidence="4">Leaf</tissue>
    </source>
</reference>
<protein>
    <recommendedName>
        <fullName evidence="3">CCHC-type domain-containing protein</fullName>
    </recommendedName>
</protein>
<dbReference type="PROSITE" id="PS50158">
    <property type="entry name" value="ZF_CCHC"/>
    <property type="match status" value="1"/>
</dbReference>
<dbReference type="InterPro" id="IPR001878">
    <property type="entry name" value="Znf_CCHC"/>
</dbReference>
<dbReference type="AlphaFoldDB" id="A0AAP0JU48"/>
<dbReference type="GO" id="GO:0008270">
    <property type="term" value="F:zinc ion binding"/>
    <property type="evidence" value="ECO:0007669"/>
    <property type="project" value="UniProtKB-KW"/>
</dbReference>
<comment type="caution">
    <text evidence="4">The sequence shown here is derived from an EMBL/GenBank/DDBJ whole genome shotgun (WGS) entry which is preliminary data.</text>
</comment>
<evidence type="ECO:0000313" key="4">
    <source>
        <dbReference type="EMBL" id="KAK9139715.1"/>
    </source>
</evidence>
<feature type="compositionally biased region" description="Basic residues" evidence="2">
    <location>
        <begin position="204"/>
        <end position="215"/>
    </location>
</feature>